<keyword evidence="3" id="KW-0472">Membrane</keyword>
<evidence type="ECO:0000256" key="1">
    <source>
        <dbReference type="ARBA" id="ARBA00006133"/>
    </source>
</evidence>
<dbReference type="GO" id="GO:0051083">
    <property type="term" value="P:'de novo' cotranslational protein folding"/>
    <property type="evidence" value="ECO:0007669"/>
    <property type="project" value="TreeGrafter"/>
</dbReference>
<dbReference type="Proteomes" id="UP001165289">
    <property type="component" value="Unassembled WGS sequence"/>
</dbReference>
<dbReference type="InterPro" id="IPR051970">
    <property type="entry name" value="TEL2_Regulation"/>
</dbReference>
<evidence type="ECO:0000256" key="3">
    <source>
        <dbReference type="SAM" id="Phobius"/>
    </source>
</evidence>
<feature type="compositionally biased region" description="Polar residues" evidence="2">
    <location>
        <begin position="1402"/>
        <end position="1412"/>
    </location>
</feature>
<dbReference type="InterPro" id="IPR038528">
    <property type="entry name" value="TEL2_C_sf"/>
</dbReference>
<accession>A0AAV7JTM2</accession>
<dbReference type="EMBL" id="JAKMXF010000299">
    <property type="protein sequence ID" value="KAI6652278.1"/>
    <property type="molecule type" value="Genomic_DNA"/>
</dbReference>
<dbReference type="InterPro" id="IPR019337">
    <property type="entry name" value="Telomere_length_regulation_dom"/>
</dbReference>
<dbReference type="InterPro" id="IPR039495">
    <property type="entry name" value="TAF1A"/>
</dbReference>
<dbReference type="PANTHER" id="PTHR15830">
    <property type="entry name" value="TELOMERE LENGTH REGULATION PROTEIN TEL2 FAMILY MEMBER"/>
    <property type="match status" value="1"/>
</dbReference>
<sequence length="1412" mass="162124">MKIRKEMDILLLHNSNGELQTHLRSPSSHGIKDIPEYFQKHFELFKTHQKSSDNPSYIQAYKHTIEILLINLDADTLLDNKIIEFLTLCQPAHLFALCIHILKKPDKTVLTYQNSLTLLLYTLQPTELAKVITSNIHICGNTPISNQIAILNPIQTSFIQNLCSIPDLVMNKLAKTLVMVESNKDYKQSPIYPENFYTLISQVIFCILIKSTDNSDIFILFFASLLNQICLLGNATIIARFIIQFVNRKAFAKLDILKAIISKILPRGLEKLLESLLTQYYTPKFGNTSIFSKFLLDPRSSTRVKTVLIDRLIISRQFSAKQNLLLHNLMHYICNEASELGVEVLETVLTAFKSEFYVDRISLEQHEYLCRVIILCVRYYTIRLEPDHGYIILQAIKDGNPNRKEDEVSQIPKICYPKIFPNYPLLLLTQNAIEIHLKNTRTGIKIHGQVIGEILCAWLNNDPSNTLNFGLPSNDHTVMELRNLLTSQHEKPIVTEYVDVTMDDSNSFNFNLIPELQKMFEPEKPNEIVFSETNTISADEIDALILPNTVKPDKPRPLIEILSDSDNSESEDLKPFPSTIDTPSQDTKSYIIGMEPIPGPYSLRECVEWLGTNVKSSNEVDNVKRIDAALNKVESFIRASPHDLKIWTGKLAEIFLNISNEYSIKDMHILRLNSLVALCVCNPVETAKYLTAEFYTLHIVMHARFDILVSIERAAGELANISESKTTHTHFKIPLTKYQQTKKQPKVWEDIIKERLKLKTRIISSARKQAKITENVFGDVVGYFFYPLLYNFDKSLATMNFFGDDVWLFCALLKTIGSLIIYAQGTIALRKMTSALFEFLIAIKTVGNSLVKQDLSPEMEELTEYLQDIFLKDADQITLRMSNDTLHQISLLYKQWLISMIRRYETSHDYPSFHSNEHTVSLALVGEIKQALLNHNFKFILDATAYLLILFTSARELVRSCVLLSSTYNHLPKNIVEMILARIERKSMLIESPVLIPLSIERTMYFLDTQSWNKAGNCAITHLDKSLKHNPLLKTYAGLTHYILWQKDKLYDAESTRKGMKIGKSNTHQQRIKDILKYLDDIYANKGVWDIPLHLHMKLLIEERNDIQSALNIAKQNLDSNKGDLNALVTLAIFYIDFNESDFYNRDELISILTRIHYIDPSNYLMISLCQETGISEENSNFIVSIAMEFLDYPCNKDEHLMWECLYGALTELSNSVFEKVLAEEWADRRSWWIPLHFDIDNLIQTFTINLVLSCYKALVLNTLNWGGTNPYTLKAKMLLDQLTDVDYNLECISKLVTLVVGEFIPEEKSDDCIMLDFSKDLTDESEEIGITDDVELIPVPLAKKTKFFQQEDLAAYCYISDQCLVKQEIERLFYLRRYKAMGPPNNETEPMESDNECSHLSLDNNGSDSSQ</sequence>
<evidence type="ECO:0000259" key="4">
    <source>
        <dbReference type="Pfam" id="PF10193"/>
    </source>
</evidence>
<dbReference type="Pfam" id="PF10193">
    <property type="entry name" value="Telomere_reg-2"/>
    <property type="match status" value="1"/>
</dbReference>
<comment type="similarity">
    <text evidence="1">Belongs to the TEL2 family.</text>
</comment>
<dbReference type="GO" id="GO:0000120">
    <property type="term" value="C:RNA polymerase I transcription regulator complex"/>
    <property type="evidence" value="ECO:0007669"/>
    <property type="project" value="InterPro"/>
</dbReference>
<reference evidence="5 6" key="1">
    <citation type="journal article" date="2023" name="BMC Biol.">
        <title>The compact genome of the sponge Oopsacas minuta (Hexactinellida) is lacking key metazoan core genes.</title>
        <authorList>
            <person name="Santini S."/>
            <person name="Schenkelaars Q."/>
            <person name="Jourda C."/>
            <person name="Duchesne M."/>
            <person name="Belahbib H."/>
            <person name="Rocher C."/>
            <person name="Selva M."/>
            <person name="Riesgo A."/>
            <person name="Vervoort M."/>
            <person name="Leys S.P."/>
            <person name="Kodjabachian L."/>
            <person name="Le Bivic A."/>
            <person name="Borchiellini C."/>
            <person name="Claverie J.M."/>
            <person name="Renard E."/>
        </authorList>
    </citation>
    <scope>NUCLEOTIDE SEQUENCE [LARGE SCALE GENOMIC DNA]</scope>
    <source>
        <strain evidence="5">SPO-2</strain>
    </source>
</reference>
<dbReference type="PANTHER" id="PTHR15830:SF10">
    <property type="entry name" value="TELOMERE LENGTH REGULATION PROTEIN TEL2 HOMOLOG"/>
    <property type="match status" value="1"/>
</dbReference>
<evidence type="ECO:0000256" key="2">
    <source>
        <dbReference type="SAM" id="MobiDB-lite"/>
    </source>
</evidence>
<feature type="transmembrane region" description="Helical" evidence="3">
    <location>
        <begin position="217"/>
        <end position="243"/>
    </location>
</feature>
<protein>
    <submittedName>
        <fullName evidence="5">Telomere length regulation protein TEL2-like</fullName>
    </submittedName>
</protein>
<feature type="region of interest" description="Disordered" evidence="2">
    <location>
        <begin position="1384"/>
        <end position="1412"/>
    </location>
</feature>
<proteinExistence type="inferred from homology"/>
<dbReference type="Pfam" id="PF14929">
    <property type="entry name" value="TAF1_subA"/>
    <property type="match status" value="1"/>
</dbReference>
<organism evidence="5 6">
    <name type="scientific">Oopsacas minuta</name>
    <dbReference type="NCBI Taxonomy" id="111878"/>
    <lineage>
        <taxon>Eukaryota</taxon>
        <taxon>Metazoa</taxon>
        <taxon>Porifera</taxon>
        <taxon>Hexactinellida</taxon>
        <taxon>Hexasterophora</taxon>
        <taxon>Lyssacinosida</taxon>
        <taxon>Leucopsacidae</taxon>
        <taxon>Oopsacas</taxon>
    </lineage>
</organism>
<name>A0AAV7JTM2_9METZ</name>
<feature type="domain" description="Telomere length regulation protein conserved" evidence="4">
    <location>
        <begin position="600"/>
        <end position="715"/>
    </location>
</feature>
<dbReference type="GO" id="GO:0051879">
    <property type="term" value="F:Hsp90 protein binding"/>
    <property type="evidence" value="ECO:0007669"/>
    <property type="project" value="TreeGrafter"/>
</dbReference>
<dbReference type="GO" id="GO:0006360">
    <property type="term" value="P:transcription by RNA polymerase I"/>
    <property type="evidence" value="ECO:0007669"/>
    <property type="project" value="InterPro"/>
</dbReference>
<keyword evidence="3" id="KW-0812">Transmembrane</keyword>
<keyword evidence="6" id="KW-1185">Reference proteome</keyword>
<keyword evidence="3" id="KW-1133">Transmembrane helix</keyword>
<dbReference type="Gene3D" id="1.25.40.720">
    <property type="entry name" value="Telomere length regulation protein 2, C-terminal domain"/>
    <property type="match status" value="2"/>
</dbReference>
<evidence type="ECO:0000313" key="5">
    <source>
        <dbReference type="EMBL" id="KAI6652278.1"/>
    </source>
</evidence>
<dbReference type="GO" id="GO:0005829">
    <property type="term" value="C:cytosol"/>
    <property type="evidence" value="ECO:0007669"/>
    <property type="project" value="TreeGrafter"/>
</dbReference>
<evidence type="ECO:0000313" key="6">
    <source>
        <dbReference type="Proteomes" id="UP001165289"/>
    </source>
</evidence>
<dbReference type="GO" id="GO:0042162">
    <property type="term" value="F:telomeric DNA binding"/>
    <property type="evidence" value="ECO:0007669"/>
    <property type="project" value="TreeGrafter"/>
</dbReference>
<comment type="caution">
    <text evidence="5">The sequence shown here is derived from an EMBL/GenBank/DDBJ whole genome shotgun (WGS) entry which is preliminary data.</text>
</comment>
<gene>
    <name evidence="5" type="ORF">LOD99_7293</name>
</gene>